<dbReference type="CDD" id="cd08168">
    <property type="entry name" value="Cytochrom_C3"/>
    <property type="match status" value="1"/>
</dbReference>
<evidence type="ECO:0000256" key="2">
    <source>
        <dbReference type="SAM" id="SignalP"/>
    </source>
</evidence>
<evidence type="ECO:0000256" key="1">
    <source>
        <dbReference type="ARBA" id="ARBA00022729"/>
    </source>
</evidence>
<accession>A0A4U1BU48</accession>
<keyword evidence="6" id="KW-1185">Reference proteome</keyword>
<dbReference type="InterPro" id="IPR054337">
    <property type="entry name" value="Mtrc-MtrF-like_dom_II/IV"/>
</dbReference>
<evidence type="ECO:0000259" key="4">
    <source>
        <dbReference type="Pfam" id="PF22113"/>
    </source>
</evidence>
<dbReference type="PROSITE" id="PS51257">
    <property type="entry name" value="PROKAR_LIPOPROTEIN"/>
    <property type="match status" value="1"/>
</dbReference>
<feature type="domain" description="Outer membrane cytochrome MtrC/MtrF-like" evidence="4">
    <location>
        <begin position="220"/>
        <end position="344"/>
    </location>
</feature>
<evidence type="ECO:0000313" key="5">
    <source>
        <dbReference type="EMBL" id="TKB58742.1"/>
    </source>
</evidence>
<sequence length="739" mass="80032">MMKQSKLWRAMAFASLGAVALAGCGGSDGDDGKPGEPGEPGPIGVHIDEQKSVTATFTNATITDGQVKVDFTLENANGVAVYGLTTDHDLRFGISQLTQVSETIDDTEYDRGFQWQSFINDAKQPNEDWLPDDMTGLNPGPTVQANVEKACTDCLVDNKDGTYSYTFAANVANVTAPVAVTYNADATQRIYMELEHPSFVENAHYDFQPSTGATTDLQTRDVVSLETCYTCHQPESLAFHGGRRTDIENCVACHTPTSADPESGNSVDFGFMIHAIHKGETRHVIEKDADGNEVTVAKPYKIIGYGGGIHDYGKVMFPQKPAADCSSCHVEGDNAPADADLFKADKSNTACISCHEETPSYMHSSTDCMSCHKPEGYGRSAEEAHGDYTKPYDVSKDYSAEFTNIASNGSNGIAFDVQLFNDAGEAIAKEFVYKEGYSKPYIVVSWDIDKDYPAYEDGSKYSERRIDLYDDTQVTYDAATKTFSVSSANIVLPADINGKTMELLPVVKTCFQKGGYGRPLVEPKSCYEADGSNSDSVKAAYIQDEPKRFVWNNGVDANADVAMRRDIIDEAKCQSCHGAEYYHDSNGVNCQACHTADKSTKTDDADKGTKKSTSFAYKAHKADGHYLKYAGVGSGTVLKTDCATCHTDNGIELGRSPDRVWRFATGDNSTGGAKDIFVSSDAGTCFTCHQKYLGESALAHMTTYGAVVGAETADEVRTNAKESCATCHSPEQLTTVHGH</sequence>
<dbReference type="PANTHER" id="PTHR35038">
    <property type="entry name" value="DISSIMILATORY SULFITE REDUCTASE SIRA"/>
    <property type="match status" value="1"/>
</dbReference>
<feature type="signal peptide" evidence="2">
    <location>
        <begin position="1"/>
        <end position="22"/>
    </location>
</feature>
<dbReference type="EMBL" id="SWCJ01000001">
    <property type="protein sequence ID" value="TKB58742.1"/>
    <property type="molecule type" value="Genomic_DNA"/>
</dbReference>
<feature type="domain" description="Outer membrane cytochrome MtrC/MtrF-like" evidence="4">
    <location>
        <begin position="565"/>
        <end position="737"/>
    </location>
</feature>
<dbReference type="InterPro" id="IPR054336">
    <property type="entry name" value="OmcA-like_N"/>
</dbReference>
<feature type="domain" description="OmcA-like N-terminal" evidence="3">
    <location>
        <begin position="55"/>
        <end position="214"/>
    </location>
</feature>
<organism evidence="5 6">
    <name type="scientific">Ferrimonas aestuarii</name>
    <dbReference type="NCBI Taxonomy" id="2569539"/>
    <lineage>
        <taxon>Bacteria</taxon>
        <taxon>Pseudomonadati</taxon>
        <taxon>Pseudomonadota</taxon>
        <taxon>Gammaproteobacteria</taxon>
        <taxon>Alteromonadales</taxon>
        <taxon>Ferrimonadaceae</taxon>
        <taxon>Ferrimonas</taxon>
    </lineage>
</organism>
<dbReference type="InterPro" id="IPR020014">
    <property type="entry name" value="Decahaem_cyt-c_OmcA/MtrC"/>
</dbReference>
<dbReference type="Gene3D" id="3.90.10.10">
    <property type="entry name" value="Cytochrome C3"/>
    <property type="match status" value="2"/>
</dbReference>
<reference evidence="5 6" key="1">
    <citation type="submission" date="2019-04" db="EMBL/GenBank/DDBJ databases">
        <authorList>
            <person name="Hwang J.C."/>
        </authorList>
    </citation>
    <scope>NUCLEOTIDE SEQUENCE [LARGE SCALE GENOMIC DNA]</scope>
    <source>
        <strain evidence="5 6">IMCC35002</strain>
    </source>
</reference>
<evidence type="ECO:0000313" key="6">
    <source>
        <dbReference type="Proteomes" id="UP000305675"/>
    </source>
</evidence>
<dbReference type="InterPro" id="IPR036280">
    <property type="entry name" value="Multihaem_cyt_sf"/>
</dbReference>
<name>A0A4U1BU48_9GAMM</name>
<dbReference type="NCBIfam" id="TIGR03507">
    <property type="entry name" value="decahem_SO1788"/>
    <property type="match status" value="1"/>
</dbReference>
<comment type="caution">
    <text evidence="5">The sequence shown here is derived from an EMBL/GenBank/DDBJ whole genome shotgun (WGS) entry which is preliminary data.</text>
</comment>
<dbReference type="SUPFAM" id="SSF48695">
    <property type="entry name" value="Multiheme cytochromes"/>
    <property type="match status" value="1"/>
</dbReference>
<dbReference type="Pfam" id="PF22113">
    <property type="entry name" value="Mtrc-MtrF_II-IV_dom"/>
    <property type="match status" value="2"/>
</dbReference>
<proteinExistence type="predicted"/>
<gene>
    <name evidence="5" type="ORF">FCL42_02290</name>
</gene>
<feature type="chain" id="PRO_5020485587" evidence="2">
    <location>
        <begin position="23"/>
        <end position="739"/>
    </location>
</feature>
<dbReference type="AlphaFoldDB" id="A0A4U1BU48"/>
<dbReference type="OrthoDB" id="9146465at2"/>
<evidence type="ECO:0000259" key="3">
    <source>
        <dbReference type="Pfam" id="PF22112"/>
    </source>
</evidence>
<protein>
    <submittedName>
        <fullName evidence="5">OmcA/MtrC family decaheme c-type cytochrome</fullName>
    </submittedName>
</protein>
<dbReference type="PANTHER" id="PTHR35038:SF6">
    <property type="entry name" value="SURFACE LOCALIZED DECAHEME CYTOCHROME C LIPOPROTEIN"/>
    <property type="match status" value="1"/>
</dbReference>
<dbReference type="GO" id="GO:0016491">
    <property type="term" value="F:oxidoreductase activity"/>
    <property type="evidence" value="ECO:0007669"/>
    <property type="project" value="TreeGrafter"/>
</dbReference>
<keyword evidence="1 2" id="KW-0732">Signal</keyword>
<dbReference type="Proteomes" id="UP000305675">
    <property type="component" value="Unassembled WGS sequence"/>
</dbReference>
<dbReference type="Pfam" id="PF22112">
    <property type="entry name" value="OmcA-like_N"/>
    <property type="match status" value="1"/>
</dbReference>
<dbReference type="InterPro" id="IPR051829">
    <property type="entry name" value="Multiheme_Cytochr_ET"/>
</dbReference>